<evidence type="ECO:0000259" key="2">
    <source>
        <dbReference type="Pfam" id="PF09128"/>
    </source>
</evidence>
<keyword evidence="3" id="KW-1185">Reference proteome</keyword>
<name>A0A8N5F3A3_GEOFO</name>
<dbReference type="PANTHER" id="PTHR45872:SF1">
    <property type="entry name" value="RHO GUANINE NUCLEOTIDE EXCHANGE FACTOR 11"/>
    <property type="match status" value="1"/>
</dbReference>
<feature type="domain" description="Regulator of G protein signalling-like" evidence="2">
    <location>
        <begin position="106"/>
        <end position="218"/>
    </location>
</feature>
<dbReference type="GeneID" id="115949161"/>
<gene>
    <name evidence="4" type="primary">LOC115949161</name>
</gene>
<dbReference type="Pfam" id="PF09128">
    <property type="entry name" value="RGS-like"/>
    <property type="match status" value="1"/>
</dbReference>
<protein>
    <submittedName>
        <fullName evidence="4">Rho guanine nucleotide exchange factor 11-like</fullName>
    </submittedName>
</protein>
<dbReference type="SUPFAM" id="SSF48097">
    <property type="entry name" value="Regulator of G-protein signaling, RGS"/>
    <property type="match status" value="1"/>
</dbReference>
<dbReference type="GO" id="GO:0007186">
    <property type="term" value="P:G protein-coupled receptor signaling pathway"/>
    <property type="evidence" value="ECO:0007669"/>
    <property type="project" value="TreeGrafter"/>
</dbReference>
<proteinExistence type="predicted"/>
<dbReference type="InterPro" id="IPR036305">
    <property type="entry name" value="RGS_sf"/>
</dbReference>
<dbReference type="GO" id="GO:0001664">
    <property type="term" value="F:G protein-coupled receptor binding"/>
    <property type="evidence" value="ECO:0007669"/>
    <property type="project" value="TreeGrafter"/>
</dbReference>
<dbReference type="AlphaFoldDB" id="A0A8N5F3A3"/>
<dbReference type="GO" id="GO:0005085">
    <property type="term" value="F:guanyl-nucleotide exchange factor activity"/>
    <property type="evidence" value="ECO:0007669"/>
    <property type="project" value="InterPro"/>
</dbReference>
<reference evidence="4" key="1">
    <citation type="submission" date="2025-08" db="UniProtKB">
        <authorList>
            <consortium name="RefSeq"/>
        </authorList>
    </citation>
    <scope>IDENTIFICATION</scope>
</reference>
<dbReference type="Gene3D" id="1.10.167.10">
    <property type="entry name" value="Regulator of G-protein Signalling 4, domain 2"/>
    <property type="match status" value="1"/>
</dbReference>
<sequence length="267" mass="29137">MELGMDGDGYGKISRNDPGMELGMDLGMDWDGDGNDAGMELGMDMGMDTGMDRDGYGKISGNDLGMELGIDTGMDWDGDGNDGSGRPQIIGPEEDCEPGNGSNESDSVFQDLGILKSRPAHLGVFLRFLFSQADPTPLLFHLCSEVCCQQSPRPCRALGRDIWNVFLDRAAPLRVKLPEQLLAEIELRLRSGDELRPALLEAQELVIPEIQEQLQDYRWEPPNPGETPIPAIPGAPRPVLGQNLRKTPDFGVCASQSCSFLLFPSRA</sequence>
<evidence type="ECO:0000313" key="3">
    <source>
        <dbReference type="Proteomes" id="UP000504602"/>
    </source>
</evidence>
<feature type="region of interest" description="Disordered" evidence="1">
    <location>
        <begin position="75"/>
        <end position="104"/>
    </location>
</feature>
<dbReference type="InterPro" id="IPR015212">
    <property type="entry name" value="RGS-like_dom"/>
</dbReference>
<evidence type="ECO:0000256" key="1">
    <source>
        <dbReference type="SAM" id="MobiDB-lite"/>
    </source>
</evidence>
<dbReference type="InterPro" id="IPR044926">
    <property type="entry name" value="RGS_subdomain_2"/>
</dbReference>
<accession>A0A8N5F3A3</accession>
<evidence type="ECO:0000313" key="4">
    <source>
        <dbReference type="RefSeq" id="XP_030921407.1"/>
    </source>
</evidence>
<dbReference type="RefSeq" id="XP_030921407.1">
    <property type="nucleotide sequence ID" value="XM_031065547.1"/>
</dbReference>
<dbReference type="Proteomes" id="UP000504602">
    <property type="component" value="Unplaced"/>
</dbReference>
<dbReference type="PANTHER" id="PTHR45872">
    <property type="entry name" value="RHO GUANINE NUCLEOTIDE EXCHANGE FACTOR 2, ISOFORM D"/>
    <property type="match status" value="1"/>
</dbReference>
<dbReference type="OrthoDB" id="2272012at2759"/>
<organism evidence="3 4">
    <name type="scientific">Geospiza fortis</name>
    <name type="common">Medium ground-finch</name>
    <dbReference type="NCBI Taxonomy" id="48883"/>
    <lineage>
        <taxon>Eukaryota</taxon>
        <taxon>Metazoa</taxon>
        <taxon>Chordata</taxon>
        <taxon>Craniata</taxon>
        <taxon>Vertebrata</taxon>
        <taxon>Euteleostomi</taxon>
        <taxon>Archelosauria</taxon>
        <taxon>Archosauria</taxon>
        <taxon>Dinosauria</taxon>
        <taxon>Saurischia</taxon>
        <taxon>Theropoda</taxon>
        <taxon>Coelurosauria</taxon>
        <taxon>Aves</taxon>
        <taxon>Neognathae</taxon>
        <taxon>Neoaves</taxon>
        <taxon>Telluraves</taxon>
        <taxon>Australaves</taxon>
        <taxon>Passeriformes</taxon>
        <taxon>Thraupidae</taxon>
        <taxon>Geospiza</taxon>
    </lineage>
</organism>
<dbReference type="GO" id="GO:0005737">
    <property type="term" value="C:cytoplasm"/>
    <property type="evidence" value="ECO:0007669"/>
    <property type="project" value="InterPro"/>
</dbReference>